<comment type="function">
    <text evidence="1">Putative gamma-glutamylcyclotransferase.</text>
</comment>
<dbReference type="InterPro" id="IPR036568">
    <property type="entry name" value="GGCT-like_sf"/>
</dbReference>
<evidence type="ECO:0000259" key="5">
    <source>
        <dbReference type="Pfam" id="PF06094"/>
    </source>
</evidence>
<feature type="domain" description="Gamma-glutamylcyclotransferase AIG2-like" evidence="5">
    <location>
        <begin position="11"/>
        <end position="146"/>
    </location>
</feature>
<dbReference type="PANTHER" id="PTHR12510:SF4">
    <property type="entry name" value="GAMMA-GLUTAMYLAMINECYCLOTRANSFERASE"/>
    <property type="match status" value="1"/>
</dbReference>
<dbReference type="GeneID" id="19016967"/>
<protein>
    <recommendedName>
        <fullName evidence="4">Gamma-glutamylcyclotransferase family protein</fullName>
    </recommendedName>
</protein>
<name>K8ESG5_9CHLO</name>
<reference evidence="6 7" key="1">
    <citation type="submission" date="2011-10" db="EMBL/GenBank/DDBJ databases">
        <authorList>
            <person name="Genoscope - CEA"/>
        </authorList>
    </citation>
    <scope>NUCLEOTIDE SEQUENCE [LARGE SCALE GENOMIC DNA]</scope>
    <source>
        <strain evidence="6 7">RCC 1105</strain>
    </source>
</reference>
<dbReference type="PANTHER" id="PTHR12510">
    <property type="entry name" value="TROPONIN C-AKIN-1 PROTEIN"/>
    <property type="match status" value="1"/>
</dbReference>
<evidence type="ECO:0000256" key="4">
    <source>
        <dbReference type="RuleBase" id="RU367036"/>
    </source>
</evidence>
<dbReference type="GO" id="GO:0061929">
    <property type="term" value="F:gamma-glutamylaminecyclotransferase activity"/>
    <property type="evidence" value="ECO:0007669"/>
    <property type="project" value="InterPro"/>
</dbReference>
<dbReference type="AlphaFoldDB" id="K8ESG5"/>
<dbReference type="GO" id="GO:0005829">
    <property type="term" value="C:cytosol"/>
    <property type="evidence" value="ECO:0007669"/>
    <property type="project" value="TreeGrafter"/>
</dbReference>
<proteinExistence type="inferred from homology"/>
<dbReference type="SUPFAM" id="SSF110857">
    <property type="entry name" value="Gamma-glutamyl cyclotransferase-like"/>
    <property type="match status" value="1"/>
</dbReference>
<feature type="active site" description="Proton acceptor" evidence="3">
    <location>
        <position position="94"/>
    </location>
</feature>
<dbReference type="InterPro" id="IPR039126">
    <property type="entry name" value="GGACT"/>
</dbReference>
<evidence type="ECO:0000256" key="1">
    <source>
        <dbReference type="ARBA" id="ARBA00002782"/>
    </source>
</evidence>
<dbReference type="RefSeq" id="XP_007513928.1">
    <property type="nucleotide sequence ID" value="XM_007513866.1"/>
</dbReference>
<comment type="similarity">
    <text evidence="2 4">Belongs to the gamma-glutamylcyclotransferase family.</text>
</comment>
<sequence>MSIPNTAHSNVFVYGTLKREMFNHKILAEGVNSGKFIGVGETSKAFKFSLLLSSYGFPYLIQNEEGDVSSSNTAVRGEVYTVNEEKLAELDILENIASGLYKRSVIEVELLTDENDEKIPVEQGEKNILLAFAYIAGDQEDKSDLPRIEEYTKEIHDEKYVPKGSRPGFW</sequence>
<organism evidence="6 7">
    <name type="scientific">Bathycoccus prasinos</name>
    <dbReference type="NCBI Taxonomy" id="41875"/>
    <lineage>
        <taxon>Eukaryota</taxon>
        <taxon>Viridiplantae</taxon>
        <taxon>Chlorophyta</taxon>
        <taxon>Mamiellophyceae</taxon>
        <taxon>Mamiellales</taxon>
        <taxon>Bathycoccaceae</taxon>
        <taxon>Bathycoccus</taxon>
    </lineage>
</organism>
<dbReference type="Proteomes" id="UP000198341">
    <property type="component" value="Chromosome 3"/>
</dbReference>
<evidence type="ECO:0000313" key="7">
    <source>
        <dbReference type="Proteomes" id="UP000198341"/>
    </source>
</evidence>
<dbReference type="CDD" id="cd06661">
    <property type="entry name" value="GGCT_like"/>
    <property type="match status" value="1"/>
</dbReference>
<dbReference type="Gene3D" id="3.10.490.10">
    <property type="entry name" value="Gamma-glutamyl cyclotransferase-like"/>
    <property type="match status" value="1"/>
</dbReference>
<gene>
    <name evidence="6" type="ORF">Bathy03g04300</name>
</gene>
<accession>K8ESG5</accession>
<evidence type="ECO:0000256" key="2">
    <source>
        <dbReference type="ARBA" id="ARBA00008861"/>
    </source>
</evidence>
<evidence type="ECO:0000313" key="6">
    <source>
        <dbReference type="EMBL" id="CCO15365.1"/>
    </source>
</evidence>
<dbReference type="KEGG" id="bpg:Bathy03g04300"/>
<dbReference type="EMBL" id="FO082276">
    <property type="protein sequence ID" value="CCO15365.1"/>
    <property type="molecule type" value="Genomic_DNA"/>
</dbReference>
<keyword evidence="7" id="KW-1185">Reference proteome</keyword>
<dbReference type="Pfam" id="PF06094">
    <property type="entry name" value="GGACT"/>
    <property type="match status" value="1"/>
</dbReference>
<dbReference type="InterPro" id="IPR013024">
    <property type="entry name" value="GGCT-like"/>
</dbReference>
<dbReference type="eggNOG" id="KOG4450">
    <property type="taxonomic scope" value="Eukaryota"/>
</dbReference>
<evidence type="ECO:0000256" key="3">
    <source>
        <dbReference type="PIRSR" id="PIRSR639126-1"/>
    </source>
</evidence>
<dbReference type="OrthoDB" id="113620at2759"/>
<dbReference type="InterPro" id="IPR009288">
    <property type="entry name" value="AIG2-like_dom"/>
</dbReference>
<dbReference type="STRING" id="41875.K8ESG5"/>